<evidence type="ECO:0000259" key="6">
    <source>
        <dbReference type="Pfam" id="PF02668"/>
    </source>
</evidence>
<keyword evidence="8" id="KW-1185">Reference proteome</keyword>
<dbReference type="KEGG" id="pus:CKA81_01425"/>
<dbReference type="GO" id="GO:0046872">
    <property type="term" value="F:metal ion binding"/>
    <property type="evidence" value="ECO:0007669"/>
    <property type="project" value="UniProtKB-KW"/>
</dbReference>
<dbReference type="InterPro" id="IPR042098">
    <property type="entry name" value="TauD-like_sf"/>
</dbReference>
<evidence type="ECO:0000256" key="5">
    <source>
        <dbReference type="ARBA" id="ARBA00023004"/>
    </source>
</evidence>
<dbReference type="Pfam" id="PF02668">
    <property type="entry name" value="TauD"/>
    <property type="match status" value="1"/>
</dbReference>
<accession>A0A410G8L9</accession>
<feature type="domain" description="TauD/TfdA-like" evidence="6">
    <location>
        <begin position="6"/>
        <end position="281"/>
    </location>
</feature>
<name>A0A410G8L9_9BURK</name>
<dbReference type="Gene3D" id="3.60.130.10">
    <property type="entry name" value="Clavaminate synthase-like"/>
    <property type="match status" value="1"/>
</dbReference>
<dbReference type="PANTHER" id="PTHR43779">
    <property type="entry name" value="DIOXYGENASE RV0097-RELATED"/>
    <property type="match status" value="1"/>
</dbReference>
<evidence type="ECO:0000313" key="7">
    <source>
        <dbReference type="EMBL" id="QAA92652.1"/>
    </source>
</evidence>
<dbReference type="EMBL" id="CP022987">
    <property type="protein sequence ID" value="QAA92652.1"/>
    <property type="molecule type" value="Genomic_DNA"/>
</dbReference>
<evidence type="ECO:0000256" key="2">
    <source>
        <dbReference type="ARBA" id="ARBA00022723"/>
    </source>
</evidence>
<keyword evidence="5" id="KW-0408">Iron</keyword>
<dbReference type="RefSeq" id="WP_128353705.1">
    <property type="nucleotide sequence ID" value="NZ_CP022987.1"/>
</dbReference>
<dbReference type="PANTHER" id="PTHR43779:SF3">
    <property type="entry name" value="(3R)-3-[(CARBOXYMETHYL)AMINO]FATTY ACID OXYGENASE_DECARBOXYLASE"/>
    <property type="match status" value="1"/>
</dbReference>
<dbReference type="InterPro" id="IPR051178">
    <property type="entry name" value="TfdA_dioxygenase"/>
</dbReference>
<proteinExistence type="inferred from homology"/>
<dbReference type="AlphaFoldDB" id="A0A410G8L9"/>
<evidence type="ECO:0000256" key="3">
    <source>
        <dbReference type="ARBA" id="ARBA00022964"/>
    </source>
</evidence>
<evidence type="ECO:0000313" key="8">
    <source>
        <dbReference type="Proteomes" id="UP000283474"/>
    </source>
</evidence>
<organism evidence="7 8">
    <name type="scientific">Pollutimonas thiosulfatoxidans</name>
    <dbReference type="NCBI Taxonomy" id="2028345"/>
    <lineage>
        <taxon>Bacteria</taxon>
        <taxon>Pseudomonadati</taxon>
        <taxon>Pseudomonadota</taxon>
        <taxon>Betaproteobacteria</taxon>
        <taxon>Burkholderiales</taxon>
        <taxon>Alcaligenaceae</taxon>
        <taxon>Pollutimonas</taxon>
    </lineage>
</organism>
<sequence length="308" mass="34831">MVLTINRLHESFAAEITNAKISEGLADAALEEIANAIDQYGVVVLRDQEISNEQQISFAENFGTIEPSVTRYRKDTPQRISQTEIVDVSNLDTENRPRPINDRLRMLLLGNRLWHTDSSFRAVPGALSMLLARSVPLAGGDTQFSDTCTAYQDLSEPEKQRIEDMKAEHSLLYSREQLGFSDFSDDERAALPPVQHPVVRRLPTDGRKSLYIGSHASHLIGMPLPEGRMTLRDLLDHATQPQYVYSHKWRVGDLVIWDNRRTLHRGKSYDESCPRDLRRVTTSHVQGMSTLASLKSRRPSGQEIRGTL</sequence>
<gene>
    <name evidence="7" type="ORF">CKA81_01425</name>
</gene>
<dbReference type="InterPro" id="IPR003819">
    <property type="entry name" value="TauD/TfdA-like"/>
</dbReference>
<dbReference type="Proteomes" id="UP000283474">
    <property type="component" value="Chromosome"/>
</dbReference>
<protein>
    <recommendedName>
        <fullName evidence="6">TauD/TfdA-like domain-containing protein</fullName>
    </recommendedName>
</protein>
<evidence type="ECO:0000256" key="4">
    <source>
        <dbReference type="ARBA" id="ARBA00023002"/>
    </source>
</evidence>
<dbReference type="OrthoDB" id="8893262at2"/>
<dbReference type="SUPFAM" id="SSF51197">
    <property type="entry name" value="Clavaminate synthase-like"/>
    <property type="match status" value="1"/>
</dbReference>
<dbReference type="GO" id="GO:0016706">
    <property type="term" value="F:2-oxoglutarate-dependent dioxygenase activity"/>
    <property type="evidence" value="ECO:0007669"/>
    <property type="project" value="UniProtKB-ARBA"/>
</dbReference>
<keyword evidence="3" id="KW-0223">Dioxygenase</keyword>
<comment type="similarity">
    <text evidence="1">Belongs to the TfdA dioxygenase family.</text>
</comment>
<keyword evidence="4" id="KW-0560">Oxidoreductase</keyword>
<reference evidence="7 8" key="1">
    <citation type="submission" date="2017-08" db="EMBL/GenBank/DDBJ databases">
        <authorList>
            <person name="Park S.-J."/>
            <person name="Kim H."/>
        </authorList>
    </citation>
    <scope>NUCLEOTIDE SEQUENCE [LARGE SCALE GENOMIC DNA]</scope>
    <source>
        <strain evidence="8">ye3</strain>
    </source>
</reference>
<keyword evidence="2" id="KW-0479">Metal-binding</keyword>
<evidence type="ECO:0000256" key="1">
    <source>
        <dbReference type="ARBA" id="ARBA00005896"/>
    </source>
</evidence>